<accession>A0A3G9JQR2</accession>
<dbReference type="Proteomes" id="UP000268059">
    <property type="component" value="Chromosome"/>
</dbReference>
<dbReference type="InParanoid" id="A0A3G9JQR2"/>
<dbReference type="GO" id="GO:0016758">
    <property type="term" value="F:hexosyltransferase activity"/>
    <property type="evidence" value="ECO:0007669"/>
    <property type="project" value="UniProtKB-ARBA"/>
</dbReference>
<reference evidence="2 3" key="1">
    <citation type="submission" date="2018-11" db="EMBL/GenBank/DDBJ databases">
        <title>Novel Erysipelotrichaceae bacterium isolated from small intestine of a swine.</title>
        <authorList>
            <person name="Kim J.S."/>
            <person name="Choe H."/>
            <person name="Lee Y.R."/>
            <person name="Kim K.M."/>
            <person name="Park D.S."/>
        </authorList>
    </citation>
    <scope>NUCLEOTIDE SEQUENCE [LARGE SCALE GENOMIC DNA]</scope>
    <source>
        <strain evidence="2 3">SG0102</strain>
    </source>
</reference>
<evidence type="ECO:0000259" key="1">
    <source>
        <dbReference type="Pfam" id="PF00535"/>
    </source>
</evidence>
<dbReference type="Pfam" id="PF00535">
    <property type="entry name" value="Glycos_transf_2"/>
    <property type="match status" value="1"/>
</dbReference>
<dbReference type="FunCoup" id="A0A3G9JQR2">
    <property type="interactions" value="16"/>
</dbReference>
<name>A0A3G9JQR2_9FIRM</name>
<keyword evidence="3" id="KW-1185">Reference proteome</keyword>
<gene>
    <name evidence="2" type="primary">cps2F</name>
    <name evidence="2" type="ORF">SG0102_22670</name>
</gene>
<proteinExistence type="predicted"/>
<keyword evidence="2" id="KW-0808">Transferase</keyword>
<dbReference type="PANTHER" id="PTHR22916:SF3">
    <property type="entry name" value="UDP-GLCNAC:BETAGAL BETA-1,3-N-ACETYLGLUCOSAMINYLTRANSFERASE-LIKE PROTEIN 1"/>
    <property type="match status" value="1"/>
</dbReference>
<dbReference type="KEGG" id="ebm:SG0102_22670"/>
<sequence>MIDILLATYNGEEYIGQQLDSLLNQTYKDIRILIHDDCSKDQTVSVVKEYVKKYPNRITLLEDQVHCGSAQKNFMHITKSSTADYVMFCDQDDFWLPEKVEKTLNEMKRIEAQSGKDIPILVFCDYKAVDGNLQDLDFNEAHNQIAKYKLDFSNLLVQNYVTGCTMMINRVLCQMMGDYDSRILMHDWWLALLASSCGRISHLSEPLILYRQHGDNTVGAVDVKSFKYRWSKFTDKRTKNMQYLYLNQAKAMYERYSDTMPKESRSVLSGFIHLYECPHKVQRIYQLIHGHYLKSDTVRIIAQLLYV</sequence>
<dbReference type="SUPFAM" id="SSF53448">
    <property type="entry name" value="Nucleotide-diphospho-sugar transferases"/>
    <property type="match status" value="1"/>
</dbReference>
<evidence type="ECO:0000313" key="3">
    <source>
        <dbReference type="Proteomes" id="UP000268059"/>
    </source>
</evidence>
<dbReference type="InterPro" id="IPR029044">
    <property type="entry name" value="Nucleotide-diphossugar_trans"/>
</dbReference>
<dbReference type="RefSeq" id="WP_125120072.1">
    <property type="nucleotide sequence ID" value="NZ_AP019309.1"/>
</dbReference>
<dbReference type="CDD" id="cd04196">
    <property type="entry name" value="GT_2_like_d"/>
    <property type="match status" value="1"/>
</dbReference>
<evidence type="ECO:0000313" key="2">
    <source>
        <dbReference type="EMBL" id="BBH27333.1"/>
    </source>
</evidence>
<organism evidence="2 3">
    <name type="scientific">Intestinibaculum porci</name>
    <dbReference type="NCBI Taxonomy" id="2487118"/>
    <lineage>
        <taxon>Bacteria</taxon>
        <taxon>Bacillati</taxon>
        <taxon>Bacillota</taxon>
        <taxon>Erysipelotrichia</taxon>
        <taxon>Erysipelotrichales</taxon>
        <taxon>Erysipelotrichaceae</taxon>
        <taxon>Intestinibaculum</taxon>
    </lineage>
</organism>
<dbReference type="InterPro" id="IPR001173">
    <property type="entry name" value="Glyco_trans_2-like"/>
</dbReference>
<dbReference type="PANTHER" id="PTHR22916">
    <property type="entry name" value="GLYCOSYLTRANSFERASE"/>
    <property type="match status" value="1"/>
</dbReference>
<protein>
    <submittedName>
        <fullName evidence="2">Glycosyl transferase</fullName>
    </submittedName>
</protein>
<feature type="domain" description="Glycosyltransferase 2-like" evidence="1">
    <location>
        <begin position="4"/>
        <end position="113"/>
    </location>
</feature>
<dbReference type="AlphaFoldDB" id="A0A3G9JQR2"/>
<dbReference type="Gene3D" id="3.90.550.10">
    <property type="entry name" value="Spore Coat Polysaccharide Biosynthesis Protein SpsA, Chain A"/>
    <property type="match status" value="1"/>
</dbReference>
<dbReference type="EMBL" id="AP019309">
    <property type="protein sequence ID" value="BBH27333.1"/>
    <property type="molecule type" value="Genomic_DNA"/>
</dbReference>
<dbReference type="OrthoDB" id="9802649at2"/>